<sequence length="601" mass="69318">MTRNGLITTWARFEESVRNCFGPSEYEDPNGALSKLLQLGTVKDYQWEFKKLMNRATDIPDSLFISFYNSGLKLHLQREFLVSRPTTLGDAISLALITEARLDHQAYKINDKTYKIKLPGHYNVSAILMLQICCPIKKIVTMSQTRGRVFFKNGRMMQMRNAVVDRFFKMAHFVPCSKTFDASQVARLYFVEIVKLHGVPKTLTSDRDVKFVSYLWRTLWTRLGSKLQFSSSHHPQTDGQTEVVYRSLGNLLRSLIEDNVKQWDLILPQVEFAYNRSVNHTTGKSPFEIVYGRNLITPLDLVPVLEVGRFIKEGAGQSEQIKELHRSIREQIIRHNEQYKKHKDKHHKQVLYREGDLVCIHLHKEHFLAGRFGKFKPRGDGPFRDLKRSTTTHTRLSFLVIIVFLPLLMLHICRLIKKIVMMSQTRGRVFFKKGRMMQMRATSESTRQIRLALMFRQQIFVADWAEICIVTQKRPDGQDSIEPWSLDANKDIGVVEVIIAIDDVFDIGESNERIGIGDAHGLMDNGRNHKFVQPNVWGWMPDSQSAYSSYHLEGKVIFEGWMSVTAWVAKGGRMVLCYVQGSGRRKRKKGVGCGSGRHENY</sequence>
<keyword evidence="1" id="KW-0812">Transmembrane</keyword>
<gene>
    <name evidence="3" type="ORF">Tci_062316</name>
</gene>
<dbReference type="InterPro" id="IPR036397">
    <property type="entry name" value="RNaseH_sf"/>
</dbReference>
<evidence type="ECO:0000259" key="2">
    <source>
        <dbReference type="PROSITE" id="PS50994"/>
    </source>
</evidence>
<name>A0A6L2NVM0_TANCI</name>
<dbReference type="AlphaFoldDB" id="A0A6L2NVM0"/>
<dbReference type="PROSITE" id="PS50994">
    <property type="entry name" value="INTEGRASE"/>
    <property type="match status" value="1"/>
</dbReference>
<dbReference type="InterPro" id="IPR012337">
    <property type="entry name" value="RNaseH-like_sf"/>
</dbReference>
<organism evidence="3">
    <name type="scientific">Tanacetum cinerariifolium</name>
    <name type="common">Dalmatian daisy</name>
    <name type="synonym">Chrysanthemum cinerariifolium</name>
    <dbReference type="NCBI Taxonomy" id="118510"/>
    <lineage>
        <taxon>Eukaryota</taxon>
        <taxon>Viridiplantae</taxon>
        <taxon>Streptophyta</taxon>
        <taxon>Embryophyta</taxon>
        <taxon>Tracheophyta</taxon>
        <taxon>Spermatophyta</taxon>
        <taxon>Magnoliopsida</taxon>
        <taxon>eudicotyledons</taxon>
        <taxon>Gunneridae</taxon>
        <taxon>Pentapetalae</taxon>
        <taxon>asterids</taxon>
        <taxon>campanulids</taxon>
        <taxon>Asterales</taxon>
        <taxon>Asteraceae</taxon>
        <taxon>Asteroideae</taxon>
        <taxon>Anthemideae</taxon>
        <taxon>Anthemidinae</taxon>
        <taxon>Tanacetum</taxon>
    </lineage>
</organism>
<reference evidence="3" key="1">
    <citation type="journal article" date="2019" name="Sci. Rep.">
        <title>Draft genome of Tanacetum cinerariifolium, the natural source of mosquito coil.</title>
        <authorList>
            <person name="Yamashiro T."/>
            <person name="Shiraishi A."/>
            <person name="Satake H."/>
            <person name="Nakayama K."/>
        </authorList>
    </citation>
    <scope>NUCLEOTIDE SEQUENCE</scope>
</reference>
<evidence type="ECO:0000256" key="1">
    <source>
        <dbReference type="SAM" id="Phobius"/>
    </source>
</evidence>
<dbReference type="EMBL" id="BKCJ010010164">
    <property type="protein sequence ID" value="GEU90338.1"/>
    <property type="molecule type" value="Genomic_DNA"/>
</dbReference>
<dbReference type="GO" id="GO:0015074">
    <property type="term" value="P:DNA integration"/>
    <property type="evidence" value="ECO:0007669"/>
    <property type="project" value="InterPro"/>
</dbReference>
<keyword evidence="3" id="KW-0695">RNA-directed DNA polymerase</keyword>
<accession>A0A6L2NVM0</accession>
<dbReference type="PANTHER" id="PTHR35046">
    <property type="entry name" value="ZINC KNUCKLE (CCHC-TYPE) FAMILY PROTEIN"/>
    <property type="match status" value="1"/>
</dbReference>
<evidence type="ECO:0000313" key="3">
    <source>
        <dbReference type="EMBL" id="GEU90338.1"/>
    </source>
</evidence>
<keyword evidence="3" id="KW-0548">Nucleotidyltransferase</keyword>
<proteinExistence type="predicted"/>
<feature type="domain" description="Integrase catalytic" evidence="2">
    <location>
        <begin position="131"/>
        <end position="294"/>
    </location>
</feature>
<dbReference type="PANTHER" id="PTHR35046:SF26">
    <property type="entry name" value="RNA-DIRECTED DNA POLYMERASE"/>
    <property type="match status" value="1"/>
</dbReference>
<protein>
    <submittedName>
        <fullName evidence="3">RNA-directed DNA polymerase</fullName>
    </submittedName>
</protein>
<dbReference type="SUPFAM" id="SSF53098">
    <property type="entry name" value="Ribonuclease H-like"/>
    <property type="match status" value="1"/>
</dbReference>
<dbReference type="GO" id="GO:0003964">
    <property type="term" value="F:RNA-directed DNA polymerase activity"/>
    <property type="evidence" value="ECO:0007669"/>
    <property type="project" value="UniProtKB-KW"/>
</dbReference>
<comment type="caution">
    <text evidence="3">The sequence shown here is derived from an EMBL/GenBank/DDBJ whole genome shotgun (WGS) entry which is preliminary data.</text>
</comment>
<keyword evidence="1" id="KW-0472">Membrane</keyword>
<dbReference type="GO" id="GO:0003676">
    <property type="term" value="F:nucleic acid binding"/>
    <property type="evidence" value="ECO:0007669"/>
    <property type="project" value="InterPro"/>
</dbReference>
<feature type="transmembrane region" description="Helical" evidence="1">
    <location>
        <begin position="396"/>
        <end position="416"/>
    </location>
</feature>
<dbReference type="Gene3D" id="3.30.420.10">
    <property type="entry name" value="Ribonuclease H-like superfamily/Ribonuclease H"/>
    <property type="match status" value="1"/>
</dbReference>
<keyword evidence="1" id="KW-1133">Transmembrane helix</keyword>
<dbReference type="InterPro" id="IPR001584">
    <property type="entry name" value="Integrase_cat-core"/>
</dbReference>
<keyword evidence="3" id="KW-0808">Transferase</keyword>